<sequence length="119" mass="13072">MIDSDGLVINLRQRICFHINRAKERRYQKSCSGPNSSVLGQLAVLEQYILLYFQVWSLIIIKLPVLGHNPVVCSIQASSGLGFFGLVSMIDPLRAATPDAVRRMSRSIAKAVGIISEGS</sequence>
<name>T1L049_TETUR</name>
<evidence type="ECO:0000313" key="2">
    <source>
        <dbReference type="Proteomes" id="UP000015104"/>
    </source>
</evidence>
<protein>
    <submittedName>
        <fullName evidence="1">Uncharacterized protein</fullName>
    </submittedName>
</protein>
<dbReference type="EMBL" id="CAEY01000762">
    <property type="status" value="NOT_ANNOTATED_CDS"/>
    <property type="molecule type" value="Genomic_DNA"/>
</dbReference>
<reference evidence="1" key="2">
    <citation type="submission" date="2015-06" db="UniProtKB">
        <authorList>
            <consortium name="EnsemblMetazoa"/>
        </authorList>
    </citation>
    <scope>IDENTIFICATION</scope>
</reference>
<reference evidence="2" key="1">
    <citation type="submission" date="2011-08" db="EMBL/GenBank/DDBJ databases">
        <authorList>
            <person name="Rombauts S."/>
        </authorList>
    </citation>
    <scope>NUCLEOTIDE SEQUENCE</scope>
    <source>
        <strain evidence="2">London</strain>
    </source>
</reference>
<dbReference type="HOGENOM" id="CLU_2064444_0_0_1"/>
<proteinExistence type="predicted"/>
<dbReference type="Proteomes" id="UP000015104">
    <property type="component" value="Unassembled WGS sequence"/>
</dbReference>
<keyword evidence="2" id="KW-1185">Reference proteome</keyword>
<evidence type="ECO:0000313" key="1">
    <source>
        <dbReference type="EnsemblMetazoa" id="tetur29g01200.1"/>
    </source>
</evidence>
<accession>T1L049</accession>
<organism evidence="1 2">
    <name type="scientific">Tetranychus urticae</name>
    <name type="common">Two-spotted spider mite</name>
    <dbReference type="NCBI Taxonomy" id="32264"/>
    <lineage>
        <taxon>Eukaryota</taxon>
        <taxon>Metazoa</taxon>
        <taxon>Ecdysozoa</taxon>
        <taxon>Arthropoda</taxon>
        <taxon>Chelicerata</taxon>
        <taxon>Arachnida</taxon>
        <taxon>Acari</taxon>
        <taxon>Acariformes</taxon>
        <taxon>Trombidiformes</taxon>
        <taxon>Prostigmata</taxon>
        <taxon>Eleutherengona</taxon>
        <taxon>Raphignathae</taxon>
        <taxon>Tetranychoidea</taxon>
        <taxon>Tetranychidae</taxon>
        <taxon>Tetranychus</taxon>
    </lineage>
</organism>
<dbReference type="AlphaFoldDB" id="T1L049"/>
<dbReference type="EnsemblMetazoa" id="tetur29g01200.1">
    <property type="protein sequence ID" value="tetur29g01200.1"/>
    <property type="gene ID" value="tetur29g01200"/>
</dbReference>